<evidence type="ECO:0000259" key="1">
    <source>
        <dbReference type="PROSITE" id="PS50878"/>
    </source>
</evidence>
<dbReference type="InterPro" id="IPR000477">
    <property type="entry name" value="RT_dom"/>
</dbReference>
<dbReference type="EMBL" id="JANTQA010000048">
    <property type="protein sequence ID" value="KAJ3430873.1"/>
    <property type="molecule type" value="Genomic_DNA"/>
</dbReference>
<reference evidence="2" key="1">
    <citation type="submission" date="2022-08" db="EMBL/GenBank/DDBJ databases">
        <title>Novel sulphate-reducing endosymbionts in the free-living metamonad Anaeramoeba.</title>
        <authorList>
            <person name="Jerlstrom-Hultqvist J."/>
            <person name="Cepicka I."/>
            <person name="Gallot-Lavallee L."/>
            <person name="Salas-Leiva D."/>
            <person name="Curtis B.A."/>
            <person name="Zahonova K."/>
            <person name="Pipaliya S."/>
            <person name="Dacks J."/>
            <person name="Roger A.J."/>
        </authorList>
    </citation>
    <scope>NUCLEOTIDE SEQUENCE</scope>
    <source>
        <strain evidence="2">Busselton2</strain>
    </source>
</reference>
<evidence type="ECO:0000313" key="3">
    <source>
        <dbReference type="Proteomes" id="UP001146793"/>
    </source>
</evidence>
<protein>
    <recommendedName>
        <fullName evidence="1">Reverse transcriptase domain-containing protein</fullName>
    </recommendedName>
</protein>
<comment type="caution">
    <text evidence="2">The sequence shown here is derived from an EMBL/GenBank/DDBJ whole genome shotgun (WGS) entry which is preliminary data.</text>
</comment>
<organism evidence="2 3">
    <name type="scientific">Anaeramoeba flamelloides</name>
    <dbReference type="NCBI Taxonomy" id="1746091"/>
    <lineage>
        <taxon>Eukaryota</taxon>
        <taxon>Metamonada</taxon>
        <taxon>Anaeramoebidae</taxon>
        <taxon>Anaeramoeba</taxon>
    </lineage>
</organism>
<evidence type="ECO:0000313" key="2">
    <source>
        <dbReference type="EMBL" id="KAJ3430873.1"/>
    </source>
</evidence>
<proteinExistence type="predicted"/>
<dbReference type="PROSITE" id="PS50878">
    <property type="entry name" value="RT_POL"/>
    <property type="match status" value="1"/>
</dbReference>
<name>A0AAV7YM93_9EUKA</name>
<dbReference type="Proteomes" id="UP001146793">
    <property type="component" value="Unassembled WGS sequence"/>
</dbReference>
<accession>A0AAV7YM93</accession>
<gene>
    <name evidence="2" type="ORF">M0812_02548</name>
</gene>
<dbReference type="InterPro" id="IPR043502">
    <property type="entry name" value="DNA/RNA_pol_sf"/>
</dbReference>
<sequence length="362" mass="43289">MYADDLILIMIGDINDINSRLEKIFQVIKNFGMNPNDSKTLKKLKLKEILYLGIILEKKAHLKQNELKALETYNRYSRFFNSYAISNKLKLLFFKAIILSQLTYGLEVFTFNKDEIKSLNSWIMSKVKFFLKVQFGSPSKVVRFEAKIEDIAITLNKRKWKLIQKLKKLKLEKLLTEIKFIKTNDINWLVGNYNQLKKEISKNRIKELLSVDESDPHKNWKTRKYFNIITKQYIIQKNNLNLWKTQHYLSFKNSYILLKFRLFSNCLNRYSYVFNKEKTKECIFCGEIEDIDHFLWKCNKYKESRDKWLSKQKDNLELNKIKKDQNSTLLLAKINNPEIYYNLVKFIKECLDIRGSVDKDGN</sequence>
<dbReference type="SUPFAM" id="SSF56672">
    <property type="entry name" value="DNA/RNA polymerases"/>
    <property type="match status" value="1"/>
</dbReference>
<dbReference type="AlphaFoldDB" id="A0AAV7YM93"/>
<feature type="domain" description="Reverse transcriptase" evidence="1">
    <location>
        <begin position="1"/>
        <end position="56"/>
    </location>
</feature>